<feature type="region of interest" description="Disordered" evidence="1">
    <location>
        <begin position="564"/>
        <end position="730"/>
    </location>
</feature>
<feature type="compositionally biased region" description="Acidic residues" evidence="1">
    <location>
        <begin position="708"/>
        <end position="724"/>
    </location>
</feature>
<evidence type="ECO:0000313" key="2">
    <source>
        <dbReference type="EMBL" id="CAJ1056424.1"/>
    </source>
</evidence>
<protein>
    <submittedName>
        <fullName evidence="2">Leucine-rich repeat-containing protein DDB_G0290503 isoform X2</fullName>
    </submittedName>
</protein>
<dbReference type="Proteomes" id="UP001178508">
    <property type="component" value="Chromosome 5"/>
</dbReference>
<accession>A0AAV1F6T1</accession>
<feature type="region of interest" description="Disordered" evidence="1">
    <location>
        <begin position="779"/>
        <end position="798"/>
    </location>
</feature>
<feature type="compositionally biased region" description="Basic and acidic residues" evidence="1">
    <location>
        <begin position="613"/>
        <end position="627"/>
    </location>
</feature>
<feature type="compositionally biased region" description="Polar residues" evidence="1">
    <location>
        <begin position="599"/>
        <end position="612"/>
    </location>
</feature>
<dbReference type="AlphaFoldDB" id="A0AAV1F6T1"/>
<feature type="compositionally biased region" description="Basic and acidic residues" evidence="1">
    <location>
        <begin position="347"/>
        <end position="370"/>
    </location>
</feature>
<feature type="compositionally biased region" description="Basic and acidic residues" evidence="1">
    <location>
        <begin position="204"/>
        <end position="213"/>
    </location>
</feature>
<evidence type="ECO:0000313" key="3">
    <source>
        <dbReference type="Proteomes" id="UP001178508"/>
    </source>
</evidence>
<feature type="compositionally biased region" description="Basic and acidic residues" evidence="1">
    <location>
        <begin position="653"/>
        <end position="666"/>
    </location>
</feature>
<gene>
    <name evidence="2" type="ORF">XNOV1_A037306</name>
</gene>
<organism evidence="2 3">
    <name type="scientific">Xyrichtys novacula</name>
    <name type="common">Pearly razorfish</name>
    <name type="synonym">Hemipteronotus novacula</name>
    <dbReference type="NCBI Taxonomy" id="13765"/>
    <lineage>
        <taxon>Eukaryota</taxon>
        <taxon>Metazoa</taxon>
        <taxon>Chordata</taxon>
        <taxon>Craniata</taxon>
        <taxon>Vertebrata</taxon>
        <taxon>Euteleostomi</taxon>
        <taxon>Actinopterygii</taxon>
        <taxon>Neopterygii</taxon>
        <taxon>Teleostei</taxon>
        <taxon>Neoteleostei</taxon>
        <taxon>Acanthomorphata</taxon>
        <taxon>Eupercaria</taxon>
        <taxon>Labriformes</taxon>
        <taxon>Labridae</taxon>
        <taxon>Xyrichtys</taxon>
    </lineage>
</organism>
<feature type="compositionally biased region" description="Polar residues" evidence="1">
    <location>
        <begin position="192"/>
        <end position="203"/>
    </location>
</feature>
<feature type="compositionally biased region" description="Polar residues" evidence="1">
    <location>
        <begin position="577"/>
        <end position="592"/>
    </location>
</feature>
<dbReference type="EMBL" id="OY660868">
    <property type="protein sequence ID" value="CAJ1056424.1"/>
    <property type="molecule type" value="Genomic_DNA"/>
</dbReference>
<feature type="compositionally biased region" description="Low complexity" evidence="1">
    <location>
        <begin position="667"/>
        <end position="679"/>
    </location>
</feature>
<proteinExistence type="predicted"/>
<reference evidence="2" key="1">
    <citation type="submission" date="2023-08" db="EMBL/GenBank/DDBJ databases">
        <authorList>
            <person name="Alioto T."/>
            <person name="Alioto T."/>
            <person name="Gomez Garrido J."/>
        </authorList>
    </citation>
    <scope>NUCLEOTIDE SEQUENCE</scope>
</reference>
<keyword evidence="3" id="KW-1185">Reference proteome</keyword>
<evidence type="ECO:0000256" key="1">
    <source>
        <dbReference type="SAM" id="MobiDB-lite"/>
    </source>
</evidence>
<feature type="region of interest" description="Disordered" evidence="1">
    <location>
        <begin position="178"/>
        <end position="213"/>
    </location>
</feature>
<feature type="region of interest" description="Disordered" evidence="1">
    <location>
        <begin position="384"/>
        <end position="409"/>
    </location>
</feature>
<sequence length="822" mass="93495">MFRSSSPFSLTDLDMWDTRSRFSAQTSAWCGMAAVSGTGFLSKVSTSTCGSTGGFRQSDPGLRRWQSLSHLEHEAATRSFSPSPGAELRAARGERSFKPTEVGRWMQDAHERLDCQLNGLSNRKSQLSYDKSTAHLHDMKHQEVLAELSKSEISRQQGELHEKVIQMEKELFQMKSSLGKRNNDHTAEKTPASLNMNLSQSQEDLNRQKSEEVQSELHKLREALKEAEAKAKTQEQTLPKLQPSTETQTMLLNQIEEMNQRLSNTKQNHSKIQEQLTEANNRISQACLEKATLSTQVLKLEDNIKDLQSKLAGDQSEKDKLIKEKTDLHQRNQNLELQLKQILQGSEGREHPESNNAKQDQKAVQMREESKALKEVNEKLTHELEMTKQKLTNSQSELEEMTAERDTVSKQVTELKSECSQLIREKDKLLSKKSESEKEELTEMTEKCCKLRKLVEALESEKLKLQDQCLCLEAKVLEKEEKLHVQEEEYKKKDALRVRAIEEQKAVASHWTEKWQKVALTLQATQEELKELKKNNVRNGEPDSLLRVQLDACKQELELEKSRNLVRPHRFKDGPALQTQDTETVTDLSESSLFREPPSDTQAGQNQNQTSQVKDEKSPEESRKDKMVCTSNSETDQQRRLVTEQDFNSELKSLFKEREGKEERAVDSSSGGAQADASSPDQSETYKALRKGGDRRIWQHGSGLMPVFEEDEESCESSGEEDREPSDLSTEMFGHSVRTGINNLKAKDENLLQAAVKYKQPACACPQTEDVSSDMKVTRTSSYSAEENLQKKRPPPYPDGIFLAELVDIYSPDEDEEEGVDK</sequence>
<feature type="region of interest" description="Disordered" evidence="1">
    <location>
        <begin position="345"/>
        <end position="370"/>
    </location>
</feature>
<name>A0AAV1F6T1_XYRNO</name>